<evidence type="ECO:0000313" key="14">
    <source>
        <dbReference type="Proteomes" id="UP000093501"/>
    </source>
</evidence>
<evidence type="ECO:0000256" key="11">
    <source>
        <dbReference type="RuleBase" id="RU364115"/>
    </source>
</evidence>
<reference evidence="14" key="1">
    <citation type="submission" date="2016-07" db="EMBL/GenBank/DDBJ databases">
        <authorList>
            <person name="Florea S."/>
            <person name="Webb J.S."/>
            <person name="Jaromczyk J."/>
            <person name="Schardl C.L."/>
        </authorList>
    </citation>
    <scope>NUCLEOTIDE SEQUENCE [LARGE SCALE GENOMIC DNA]</scope>
    <source>
        <strain evidence="14">IPBSL-7</strain>
    </source>
</reference>
<dbReference type="InterPro" id="IPR004473">
    <property type="entry name" value="Restrct_endonuc_typeI_HsdR"/>
</dbReference>
<gene>
    <name evidence="13" type="ORF">BCR15_00445</name>
</gene>
<keyword evidence="8 11" id="KW-0378">Hydrolase</keyword>
<evidence type="ECO:0000256" key="7">
    <source>
        <dbReference type="ARBA" id="ARBA00022759"/>
    </source>
</evidence>
<dbReference type="InterPro" id="IPR007409">
    <property type="entry name" value="Restrct_endonuc_type1_HsdR_N"/>
</dbReference>
<evidence type="ECO:0000256" key="1">
    <source>
        <dbReference type="ARBA" id="ARBA00000851"/>
    </source>
</evidence>
<sequence length="1038" mass="115294">MLEDDLELLAHDYLGELGWRPVHGSELNARRGSAADPVLVVDFRAALARLNPAVPATLLDQAVTEILSPASQDAASENLRLHELMVHGYRGVSWLEPDGTERTPTLRLIDPDPSANDWLAARQVIVRDRDAHRRFDLVLYCNGLPVGIVELKNAGDQSATVATAHAQLATYLREFPMAFRACVVTLLSDGVVAKYGNPFAPLNHYAEWNVDDDGLPLADQAPALESLLDGVANLERFGQLMRNFTAFAEGEGRILKRTAKPHQYFAVTKAVGRTVQAVESDGKAGVVWHTQGSGKSLEMEFYTNLLLRTPRLQNPTVVVVTDRTELDGQLFDGFAASKLFPEKPEQVYTREALRTALTERNSGGILFTTLQKFGRTQQEREAGREHPLLSGRRNIVVIVDEAHRSHYDDLDGYARHLADALPNATLIAFTGTPISFTDRNTREVFGDYIDIYDLTRAVADGATVPVYYEPRLVTVGFDDGVTAEQLDAAADELTRDLDETEREQVERSVAVINSIYGAPERLRTLAADIVEHWEKRRARMYPEIEGPGKGLIVCATREIAANLYSAIVALRPDWHSDAIDGGRIKVVYSGTASDQPPISDHVRRESENKVIKKRLATAEDPLELVIVKDMMLTGYDSPPLHTLYLDRPLKGALLMQTLARVNRTFRGKSAGLLVAYAPLTDNLAHALAEYTLSDQRERPMGRDVGEAVELARALVEQLRDLVRPVNWRAKLGTPRGWMDAARLLTAWLRDPRNPGNRVAEGHATLTDRYRHLTTQLGRAWALSAGADNLADIADEVRFYVEVRAWVAKLDAAEREADGRPVPEEVARALLAVVEDSTDSRDVIDIYQMAQITPPDFDHLAPSVLEEAQASQNPQLAIEALRAALLLEAARVSGRNLVRQQTFGDRVADVINRYTNGQLTSAEVLLELWRTAEEIASEARRGEQFDPPLGTDELAVYDAVAANDSAMEVLGQPVLGQIARELVEMLRRDAKTDWTVRDDVRASIRAKIKRLLRKYKYPPDRSEEAVKLVVQQMEVLSRG</sequence>
<evidence type="ECO:0000256" key="6">
    <source>
        <dbReference type="ARBA" id="ARBA00022747"/>
    </source>
</evidence>
<dbReference type="SMART" id="SM00487">
    <property type="entry name" value="DEXDc"/>
    <property type="match status" value="1"/>
</dbReference>
<evidence type="ECO:0000259" key="12">
    <source>
        <dbReference type="PROSITE" id="PS51192"/>
    </source>
</evidence>
<dbReference type="AlphaFoldDB" id="A0A1C0APR6"/>
<keyword evidence="14" id="KW-1185">Reference proteome</keyword>
<dbReference type="NCBIfam" id="TIGR00348">
    <property type="entry name" value="hsdR"/>
    <property type="match status" value="1"/>
</dbReference>
<dbReference type="InterPro" id="IPR027417">
    <property type="entry name" value="P-loop_NTPase"/>
</dbReference>
<dbReference type="EC" id="3.1.21.3" evidence="11"/>
<keyword evidence="4" id="KW-0540">Nuclease</keyword>
<comment type="similarity">
    <text evidence="2 11">Belongs to the HsdR family.</text>
</comment>
<dbReference type="RefSeq" id="WP_068750571.1">
    <property type="nucleotide sequence ID" value="NZ_MBQD01000011.1"/>
</dbReference>
<dbReference type="InterPro" id="IPR021810">
    <property type="entry name" value="T1RH-like_C"/>
</dbReference>
<dbReference type="Pfam" id="PF18766">
    <property type="entry name" value="SWI2_SNF2"/>
    <property type="match status" value="1"/>
</dbReference>
<keyword evidence="7" id="KW-0255">Endonuclease</keyword>
<dbReference type="GO" id="GO:0009307">
    <property type="term" value="P:DNA restriction-modification system"/>
    <property type="evidence" value="ECO:0007669"/>
    <property type="project" value="UniProtKB-KW"/>
</dbReference>
<keyword evidence="5 11" id="KW-0547">Nucleotide-binding</keyword>
<feature type="domain" description="Helicase ATP-binding" evidence="12">
    <location>
        <begin position="276"/>
        <end position="451"/>
    </location>
</feature>
<keyword evidence="6 11" id="KW-0680">Restriction system</keyword>
<dbReference type="SUPFAM" id="SSF52540">
    <property type="entry name" value="P-loop containing nucleoside triphosphate hydrolases"/>
    <property type="match status" value="1"/>
</dbReference>
<dbReference type="Gene3D" id="3.90.1570.50">
    <property type="match status" value="1"/>
</dbReference>
<dbReference type="REBASE" id="171592">
    <property type="entry name" value="Tla7ORF410P"/>
</dbReference>
<evidence type="ECO:0000256" key="3">
    <source>
        <dbReference type="ARBA" id="ARBA00011296"/>
    </source>
</evidence>
<comment type="function">
    <text evidence="11">Subunit R is required for both nuclease and ATPase activities, but not for modification.</text>
</comment>
<dbReference type="GO" id="GO:0005524">
    <property type="term" value="F:ATP binding"/>
    <property type="evidence" value="ECO:0007669"/>
    <property type="project" value="UniProtKB-KW"/>
</dbReference>
<dbReference type="Gene3D" id="3.40.50.300">
    <property type="entry name" value="P-loop containing nucleotide triphosphate hydrolases"/>
    <property type="match status" value="2"/>
</dbReference>
<dbReference type="CDD" id="cd18030">
    <property type="entry name" value="DEXHc_RE_I_HsdR"/>
    <property type="match status" value="1"/>
</dbReference>
<keyword evidence="10 11" id="KW-0238">DNA-binding</keyword>
<keyword evidence="13" id="KW-0347">Helicase</keyword>
<evidence type="ECO:0000313" key="13">
    <source>
        <dbReference type="EMBL" id="OCL36381.1"/>
    </source>
</evidence>
<dbReference type="CDD" id="cd18800">
    <property type="entry name" value="SF2_C_EcoR124I-like"/>
    <property type="match status" value="1"/>
</dbReference>
<dbReference type="PROSITE" id="PS51192">
    <property type="entry name" value="HELICASE_ATP_BIND_1"/>
    <property type="match status" value="1"/>
</dbReference>
<dbReference type="Pfam" id="PF22679">
    <property type="entry name" value="T1R_D3-like"/>
    <property type="match status" value="1"/>
</dbReference>
<dbReference type="InterPro" id="IPR051268">
    <property type="entry name" value="Type-I_R_enzyme_R_subunit"/>
</dbReference>
<keyword evidence="9 11" id="KW-0067">ATP-binding</keyword>
<dbReference type="InterPro" id="IPR040980">
    <property type="entry name" value="SWI2_SNF2"/>
</dbReference>
<dbReference type="InterPro" id="IPR014001">
    <property type="entry name" value="Helicase_ATP-bd"/>
</dbReference>
<dbReference type="Proteomes" id="UP000093501">
    <property type="component" value="Unassembled WGS sequence"/>
</dbReference>
<evidence type="ECO:0000256" key="9">
    <source>
        <dbReference type="ARBA" id="ARBA00022840"/>
    </source>
</evidence>
<comment type="subunit">
    <text evidence="3 11">The type I restriction/modification system is composed of three polypeptides R, M and S.</text>
</comment>
<evidence type="ECO:0000256" key="10">
    <source>
        <dbReference type="ARBA" id="ARBA00023125"/>
    </source>
</evidence>
<dbReference type="GO" id="GO:0004386">
    <property type="term" value="F:helicase activity"/>
    <property type="evidence" value="ECO:0007669"/>
    <property type="project" value="UniProtKB-KW"/>
</dbReference>
<dbReference type="Pfam" id="PF11867">
    <property type="entry name" value="T1RH-like_C"/>
    <property type="match status" value="1"/>
</dbReference>
<name>A0A1C0APR6_9ACTN</name>
<dbReference type="Pfam" id="PF04313">
    <property type="entry name" value="HSDR_N"/>
    <property type="match status" value="1"/>
</dbReference>
<dbReference type="PANTHER" id="PTHR30195:SF15">
    <property type="entry name" value="TYPE I RESTRICTION ENZYME HINDI ENDONUCLEASE SUBUNIT"/>
    <property type="match status" value="1"/>
</dbReference>
<comment type="caution">
    <text evidence="13">The sequence shown here is derived from an EMBL/GenBank/DDBJ whole genome shotgun (WGS) entry which is preliminary data.</text>
</comment>
<evidence type="ECO:0000256" key="4">
    <source>
        <dbReference type="ARBA" id="ARBA00022722"/>
    </source>
</evidence>
<dbReference type="InterPro" id="IPR055180">
    <property type="entry name" value="HsdR_RecA-like_helicase_dom_2"/>
</dbReference>
<dbReference type="GO" id="GO:0003677">
    <property type="term" value="F:DNA binding"/>
    <property type="evidence" value="ECO:0007669"/>
    <property type="project" value="UniProtKB-KW"/>
</dbReference>
<comment type="catalytic activity">
    <reaction evidence="1 11">
        <text>Endonucleolytic cleavage of DNA to give random double-stranded fragments with terminal 5'-phosphates, ATP is simultaneously hydrolyzed.</text>
        <dbReference type="EC" id="3.1.21.3"/>
    </reaction>
</comment>
<protein>
    <recommendedName>
        <fullName evidence="11">Type I restriction enzyme endonuclease subunit</fullName>
        <shortName evidence="11">R protein</shortName>
        <ecNumber evidence="11">3.1.21.3</ecNumber>
    </recommendedName>
</protein>
<dbReference type="PANTHER" id="PTHR30195">
    <property type="entry name" value="TYPE I SITE-SPECIFIC DEOXYRIBONUCLEASE PROTEIN SUBUNIT M AND R"/>
    <property type="match status" value="1"/>
</dbReference>
<evidence type="ECO:0000256" key="2">
    <source>
        <dbReference type="ARBA" id="ARBA00008598"/>
    </source>
</evidence>
<dbReference type="GO" id="GO:0009035">
    <property type="term" value="F:type I site-specific deoxyribonuclease activity"/>
    <property type="evidence" value="ECO:0007669"/>
    <property type="project" value="UniProtKB-EC"/>
</dbReference>
<dbReference type="CDD" id="cd22332">
    <property type="entry name" value="HsdR_N"/>
    <property type="match status" value="1"/>
</dbReference>
<dbReference type="EMBL" id="MBQD01000011">
    <property type="protein sequence ID" value="OCL36381.1"/>
    <property type="molecule type" value="Genomic_DNA"/>
</dbReference>
<accession>A0A1C0APR6</accession>
<proteinExistence type="inferred from homology"/>
<evidence type="ECO:0000256" key="8">
    <source>
        <dbReference type="ARBA" id="ARBA00022801"/>
    </source>
</evidence>
<organism evidence="13 14">
    <name type="scientific">Tessaracoccus lapidicaptus</name>
    <dbReference type="NCBI Taxonomy" id="1427523"/>
    <lineage>
        <taxon>Bacteria</taxon>
        <taxon>Bacillati</taxon>
        <taxon>Actinomycetota</taxon>
        <taxon>Actinomycetes</taxon>
        <taxon>Propionibacteriales</taxon>
        <taxon>Propionibacteriaceae</taxon>
        <taxon>Tessaracoccus</taxon>
    </lineage>
</organism>
<evidence type="ECO:0000256" key="5">
    <source>
        <dbReference type="ARBA" id="ARBA00022741"/>
    </source>
</evidence>